<reference evidence="2" key="1">
    <citation type="submission" date="2020-08" db="EMBL/GenBank/DDBJ databases">
        <title>Genome public.</title>
        <authorList>
            <person name="Liu C."/>
            <person name="Sun Q."/>
        </authorList>
    </citation>
    <scope>NUCLEOTIDE SEQUENCE</scope>
    <source>
        <strain evidence="2">NSJ-52</strain>
    </source>
</reference>
<evidence type="ECO:0000313" key="2">
    <source>
        <dbReference type="EMBL" id="MBC5738597.1"/>
    </source>
</evidence>
<keyword evidence="1" id="KW-1133">Transmembrane helix</keyword>
<accession>A0A8J6JNM0</accession>
<keyword evidence="1" id="KW-0472">Membrane</keyword>
<name>A0A8J6JNM0_9FIRM</name>
<protein>
    <submittedName>
        <fullName evidence="2">Uncharacterized protein</fullName>
    </submittedName>
</protein>
<gene>
    <name evidence="2" type="ORF">H8S62_16420</name>
</gene>
<keyword evidence="3" id="KW-1185">Reference proteome</keyword>
<sequence length="276" mass="29772">MEWSKIKNIIIIILLTVNAFLLISVADREWKSAQYQEEARLGAVEVLRSNRIEMDEKSLPPETGLLPMTAERDREGEAALAGALLTNAVKTGDRGRDTYEGEKGSAWFRLDGSFGFTFAAGAYPLDGTDPAKHAQALLSGAGYLCEVVETGAADEEIGTTYVRVRQTWEDTPLFNCTARLLYRNGELVSIDEGTRLIGTPVAAGGADTLNVAAVLLRFLSGVRDGGHVCREVLSLTAGYEVTPETSGQARLSLVWQVMTDAGPFQVDGVTGEVKQA</sequence>
<feature type="transmembrane region" description="Helical" evidence="1">
    <location>
        <begin position="6"/>
        <end position="26"/>
    </location>
</feature>
<proteinExistence type="predicted"/>
<organism evidence="2 3">
    <name type="scientific">Lawsonibacter faecis</name>
    <dbReference type="NCBI Taxonomy" id="2763052"/>
    <lineage>
        <taxon>Bacteria</taxon>
        <taxon>Bacillati</taxon>
        <taxon>Bacillota</taxon>
        <taxon>Clostridia</taxon>
        <taxon>Eubacteriales</taxon>
        <taxon>Oscillospiraceae</taxon>
        <taxon>Lawsonibacter</taxon>
    </lineage>
</organism>
<evidence type="ECO:0000256" key="1">
    <source>
        <dbReference type="SAM" id="Phobius"/>
    </source>
</evidence>
<evidence type="ECO:0000313" key="3">
    <source>
        <dbReference type="Proteomes" id="UP000607645"/>
    </source>
</evidence>
<comment type="caution">
    <text evidence="2">The sequence shown here is derived from an EMBL/GenBank/DDBJ whole genome shotgun (WGS) entry which is preliminary data.</text>
</comment>
<dbReference type="EMBL" id="JACOPQ010000018">
    <property type="protein sequence ID" value="MBC5738597.1"/>
    <property type="molecule type" value="Genomic_DNA"/>
</dbReference>
<keyword evidence="1" id="KW-0812">Transmembrane</keyword>
<dbReference type="Proteomes" id="UP000607645">
    <property type="component" value="Unassembled WGS sequence"/>
</dbReference>
<dbReference type="AlphaFoldDB" id="A0A8J6JNM0"/>
<dbReference type="RefSeq" id="WP_186920290.1">
    <property type="nucleotide sequence ID" value="NZ_JACOPQ010000018.1"/>
</dbReference>